<feature type="region of interest" description="Disordered" evidence="1">
    <location>
        <begin position="367"/>
        <end position="597"/>
    </location>
</feature>
<dbReference type="Gramene" id="GBG81275">
    <property type="protein sequence ID" value="GBG81275"/>
    <property type="gene ID" value="CBR_g31949"/>
</dbReference>
<dbReference type="InterPro" id="IPR015943">
    <property type="entry name" value="WD40/YVTN_repeat-like_dom_sf"/>
</dbReference>
<feature type="compositionally biased region" description="Acidic residues" evidence="1">
    <location>
        <begin position="582"/>
        <end position="592"/>
    </location>
</feature>
<accession>A0A388LG30</accession>
<dbReference type="SUPFAM" id="SSF50978">
    <property type="entry name" value="WD40 repeat-like"/>
    <property type="match status" value="1"/>
</dbReference>
<dbReference type="EMBL" id="BFEA01000370">
    <property type="protein sequence ID" value="GBG81275.1"/>
    <property type="molecule type" value="Genomic_DNA"/>
</dbReference>
<dbReference type="InterPro" id="IPR001680">
    <property type="entry name" value="WD40_rpt"/>
</dbReference>
<feature type="compositionally biased region" description="Low complexity" evidence="1">
    <location>
        <begin position="454"/>
        <end position="463"/>
    </location>
</feature>
<feature type="region of interest" description="Disordered" evidence="1">
    <location>
        <begin position="635"/>
        <end position="691"/>
    </location>
</feature>
<evidence type="ECO:0000313" key="2">
    <source>
        <dbReference type="EMBL" id="GBG81275.1"/>
    </source>
</evidence>
<dbReference type="AlphaFoldDB" id="A0A388LG30"/>
<dbReference type="GO" id="GO:0042273">
    <property type="term" value="P:ribosomal large subunit biogenesis"/>
    <property type="evidence" value="ECO:0007669"/>
    <property type="project" value="InterPro"/>
</dbReference>
<feature type="compositionally biased region" description="Basic residues" evidence="1">
    <location>
        <begin position="403"/>
        <end position="418"/>
    </location>
</feature>
<protein>
    <submittedName>
        <fullName evidence="2">Uncharacterized protein</fullName>
    </submittedName>
</protein>
<dbReference type="InterPro" id="IPR036322">
    <property type="entry name" value="WD40_repeat_dom_sf"/>
</dbReference>
<sequence length="691" mass="74220">MPAEIGGREMKGKTAKEGGGGGGPLIRLVIGDELGCTKVVQSTNGPDLIGEVIARWGTPDRSRGVECMSFKSRGSDGESGGLVRVDVLNLANGFTHLTIAPPAATSDSTGKVTAKERACVRGVHMFDRQNASREHLGIVSCNGDGCLKVDNVCLDGGAWSVSSSSQMKTRERDDQSVLCTAMDRSERSICVGGKLLDVALWDLETQTRKWHGRNAKPDPQTGLIVLPYVTRTSFLNGDERKVVIGTADHEVRLYDTSGPRRPVVVLPYGETAIKALAVEPGDNAVYVGNAAGDLVCFDMRTWRMTGGYRGHSSSIRSIARHPTLPLIASCGLGRHLFVHDIHTRKTLFKVFLKQHLTSVFFDDTFTAPPEAEEPKRNSNTDDNGVESSDLKMDSREAEEGKHNSRVKSKLRKKAKKHRNGYDATGSDMEEDVAGLNPEKTLVSEDKLRESDDGAPAAAAAQQPLEKHSDDTSRDHESNGNDHTCSSAAAASAGGHEDPSGGLHGVTTKKGIKKRKLKEGKGKKVRFALDELDPSGEDKMRGTDEESDGDVGSDGKETKRKRRLQGQQGKKLAHLVRAMLNSSDDEGTSDDSADIAGGAMVWQPLNNRGVEQADTKSALKTGQKVKKKVRFALDGENAVVSGGRNGSGGDEVDAAGNAAAQRPAHGQQGKKAKRRQKSKKRKAAKRVQVAVN</sequence>
<dbReference type="Gene3D" id="2.130.10.10">
    <property type="entry name" value="YVTN repeat-like/Quinoprotein amine dehydrogenase"/>
    <property type="match status" value="1"/>
</dbReference>
<feature type="region of interest" description="Disordered" evidence="1">
    <location>
        <begin position="1"/>
        <end position="22"/>
    </location>
</feature>
<dbReference type="Proteomes" id="UP000265515">
    <property type="component" value="Unassembled WGS sequence"/>
</dbReference>
<feature type="compositionally biased region" description="Basic and acidic residues" evidence="1">
    <location>
        <begin position="441"/>
        <end position="451"/>
    </location>
</feature>
<evidence type="ECO:0000256" key="1">
    <source>
        <dbReference type="SAM" id="MobiDB-lite"/>
    </source>
</evidence>
<feature type="compositionally biased region" description="Basic and acidic residues" evidence="1">
    <location>
        <begin position="1"/>
        <end position="16"/>
    </location>
</feature>
<dbReference type="STRING" id="69332.A0A388LG30"/>
<name>A0A388LG30_CHABU</name>
<feature type="compositionally biased region" description="Basic and acidic residues" evidence="1">
    <location>
        <begin position="388"/>
        <end position="402"/>
    </location>
</feature>
<feature type="compositionally biased region" description="Basic residues" evidence="1">
    <location>
        <begin position="667"/>
        <end position="684"/>
    </location>
</feature>
<feature type="compositionally biased region" description="Basic and acidic residues" evidence="1">
    <location>
        <begin position="464"/>
        <end position="479"/>
    </location>
</feature>
<reference evidence="2 3" key="1">
    <citation type="journal article" date="2018" name="Cell">
        <title>The Chara Genome: Secondary Complexity and Implications for Plant Terrestrialization.</title>
        <authorList>
            <person name="Nishiyama T."/>
            <person name="Sakayama H."/>
            <person name="Vries J.D."/>
            <person name="Buschmann H."/>
            <person name="Saint-Marcoux D."/>
            <person name="Ullrich K.K."/>
            <person name="Haas F.B."/>
            <person name="Vanderstraeten L."/>
            <person name="Becker D."/>
            <person name="Lang D."/>
            <person name="Vosolsobe S."/>
            <person name="Rombauts S."/>
            <person name="Wilhelmsson P.K.I."/>
            <person name="Janitza P."/>
            <person name="Kern R."/>
            <person name="Heyl A."/>
            <person name="Rumpler F."/>
            <person name="Villalobos L.I.A.C."/>
            <person name="Clay J.M."/>
            <person name="Skokan R."/>
            <person name="Toyoda A."/>
            <person name="Suzuki Y."/>
            <person name="Kagoshima H."/>
            <person name="Schijlen E."/>
            <person name="Tajeshwar N."/>
            <person name="Catarino B."/>
            <person name="Hetherington A.J."/>
            <person name="Saltykova A."/>
            <person name="Bonnot C."/>
            <person name="Breuninger H."/>
            <person name="Symeonidi A."/>
            <person name="Radhakrishnan G.V."/>
            <person name="Van Nieuwerburgh F."/>
            <person name="Deforce D."/>
            <person name="Chang C."/>
            <person name="Karol K.G."/>
            <person name="Hedrich R."/>
            <person name="Ulvskov P."/>
            <person name="Glockner G."/>
            <person name="Delwiche C.F."/>
            <person name="Petrasek J."/>
            <person name="Van de Peer Y."/>
            <person name="Friml J."/>
            <person name="Beilby M."/>
            <person name="Dolan L."/>
            <person name="Kohara Y."/>
            <person name="Sugano S."/>
            <person name="Fujiyama A."/>
            <person name="Delaux P.-M."/>
            <person name="Quint M."/>
            <person name="TheiBen G."/>
            <person name="Hagemann M."/>
            <person name="Harholt J."/>
            <person name="Dunand C."/>
            <person name="Zachgo S."/>
            <person name="Langdale J."/>
            <person name="Maumus F."/>
            <person name="Straeten D.V.D."/>
            <person name="Gould S.B."/>
            <person name="Rensing S.A."/>
        </authorList>
    </citation>
    <scope>NUCLEOTIDE SEQUENCE [LARGE SCALE GENOMIC DNA]</scope>
    <source>
        <strain evidence="2 3">S276</strain>
    </source>
</reference>
<feature type="compositionally biased region" description="Basic residues" evidence="1">
    <location>
        <begin position="509"/>
        <end position="525"/>
    </location>
</feature>
<dbReference type="PANTHER" id="PTHR16038:SF4">
    <property type="entry name" value="WD REPEAT-CONTAINING PROTEIN 74"/>
    <property type="match status" value="1"/>
</dbReference>
<gene>
    <name evidence="2" type="ORF">CBR_g31949</name>
</gene>
<dbReference type="PANTHER" id="PTHR16038">
    <property type="entry name" value="NOP SEVEN ASSOCIATED PROTEIN 1"/>
    <property type="match status" value="1"/>
</dbReference>
<proteinExistence type="predicted"/>
<dbReference type="GO" id="GO:0030687">
    <property type="term" value="C:preribosome, large subunit precursor"/>
    <property type="evidence" value="ECO:0007669"/>
    <property type="project" value="TreeGrafter"/>
</dbReference>
<dbReference type="GO" id="GO:0005730">
    <property type="term" value="C:nucleolus"/>
    <property type="evidence" value="ECO:0007669"/>
    <property type="project" value="InterPro"/>
</dbReference>
<keyword evidence="3" id="KW-1185">Reference proteome</keyword>
<comment type="caution">
    <text evidence="2">The sequence shown here is derived from an EMBL/GenBank/DDBJ whole genome shotgun (WGS) entry which is preliminary data.</text>
</comment>
<dbReference type="InterPro" id="IPR037379">
    <property type="entry name" value="WDR74/Nsa1"/>
</dbReference>
<organism evidence="2 3">
    <name type="scientific">Chara braunii</name>
    <name type="common">Braun's stonewort</name>
    <dbReference type="NCBI Taxonomy" id="69332"/>
    <lineage>
        <taxon>Eukaryota</taxon>
        <taxon>Viridiplantae</taxon>
        <taxon>Streptophyta</taxon>
        <taxon>Charophyceae</taxon>
        <taxon>Charales</taxon>
        <taxon>Characeae</taxon>
        <taxon>Chara</taxon>
    </lineage>
</organism>
<dbReference type="OrthoDB" id="18388at2759"/>
<dbReference type="SMART" id="SM00320">
    <property type="entry name" value="WD40"/>
    <property type="match status" value="4"/>
</dbReference>
<evidence type="ECO:0000313" key="3">
    <source>
        <dbReference type="Proteomes" id="UP000265515"/>
    </source>
</evidence>